<feature type="signal peptide" evidence="1">
    <location>
        <begin position="1"/>
        <end position="22"/>
    </location>
</feature>
<sequence>MTMKIIKAIPLCMLLLFIAACSSSDDSQPIAETSDIKANVYPIGVGLERKSETKIFLSELPYESYQSFQPLTSVEVPEDITVVDPVTIDVAEYKGKTLYFVALRKYLFSDDYYSVTSTTSGPLSDYSATIQEVDSVYEVSLVLSEPSSTDYWDTSKLTLTVERGGAVVPNMEVYWFGESSLWTQELKENIETRYMVDGSVAYSSMTQTNADGSLVINVPVNEAGEVQQGGTTRNYNSHVFFVIDNNVVQPTTVDITGLEVEHTLSY</sequence>
<protein>
    <recommendedName>
        <fullName evidence="4">Lipoprotein</fullName>
    </recommendedName>
</protein>
<reference evidence="2 3" key="1">
    <citation type="journal article" date="2012" name="J. Bacteriol.">
        <title>Genome Sequence of Galbibacter marinum Type Strain ck-I2-15.</title>
        <authorList>
            <person name="Lai Q."/>
            <person name="Li C."/>
            <person name="Shao Z."/>
        </authorList>
    </citation>
    <scope>NUCLEOTIDE SEQUENCE [LARGE SCALE GENOMIC DNA]</scope>
    <source>
        <strain evidence="3">ck-I2-15</strain>
    </source>
</reference>
<organism evidence="2 3">
    <name type="scientific">Galbibacter marinus</name>
    <dbReference type="NCBI Taxonomy" id="555500"/>
    <lineage>
        <taxon>Bacteria</taxon>
        <taxon>Pseudomonadati</taxon>
        <taxon>Bacteroidota</taxon>
        <taxon>Flavobacteriia</taxon>
        <taxon>Flavobacteriales</taxon>
        <taxon>Flavobacteriaceae</taxon>
        <taxon>Galbibacter</taxon>
    </lineage>
</organism>
<evidence type="ECO:0000256" key="1">
    <source>
        <dbReference type="SAM" id="SignalP"/>
    </source>
</evidence>
<name>K2QM58_9FLAO</name>
<accession>K2QM58</accession>
<dbReference type="AlphaFoldDB" id="K2QM58"/>
<dbReference type="EMBL" id="AMSG01000004">
    <property type="protein sequence ID" value="EKF55927.1"/>
    <property type="molecule type" value="Genomic_DNA"/>
</dbReference>
<evidence type="ECO:0000313" key="3">
    <source>
        <dbReference type="Proteomes" id="UP000007364"/>
    </source>
</evidence>
<dbReference type="Proteomes" id="UP000007364">
    <property type="component" value="Unassembled WGS sequence"/>
</dbReference>
<comment type="caution">
    <text evidence="2">The sequence shown here is derived from an EMBL/GenBank/DDBJ whole genome shotgun (WGS) entry which is preliminary data.</text>
</comment>
<keyword evidence="1" id="KW-0732">Signal</keyword>
<evidence type="ECO:0000313" key="2">
    <source>
        <dbReference type="EMBL" id="EKF55927.1"/>
    </source>
</evidence>
<keyword evidence="3" id="KW-1185">Reference proteome</keyword>
<feature type="chain" id="PRO_5003867129" description="Lipoprotein" evidence="1">
    <location>
        <begin position="23"/>
        <end position="266"/>
    </location>
</feature>
<dbReference type="PROSITE" id="PS51257">
    <property type="entry name" value="PROKAR_LIPOPROTEIN"/>
    <property type="match status" value="1"/>
</dbReference>
<proteinExistence type="predicted"/>
<evidence type="ECO:0008006" key="4">
    <source>
        <dbReference type="Google" id="ProtNLM"/>
    </source>
</evidence>
<gene>
    <name evidence="2" type="ORF">I215_05225</name>
</gene>